<feature type="region of interest" description="Disordered" evidence="1">
    <location>
        <begin position="289"/>
        <end position="421"/>
    </location>
</feature>
<feature type="non-terminal residue" evidence="2">
    <location>
        <position position="421"/>
    </location>
</feature>
<organism evidence="2 3">
    <name type="scientific">Protopolystoma xenopodis</name>
    <dbReference type="NCBI Taxonomy" id="117903"/>
    <lineage>
        <taxon>Eukaryota</taxon>
        <taxon>Metazoa</taxon>
        <taxon>Spiralia</taxon>
        <taxon>Lophotrochozoa</taxon>
        <taxon>Platyhelminthes</taxon>
        <taxon>Monogenea</taxon>
        <taxon>Polyopisthocotylea</taxon>
        <taxon>Polystomatidea</taxon>
        <taxon>Polystomatidae</taxon>
        <taxon>Protopolystoma</taxon>
    </lineage>
</organism>
<name>A0A3S5BCW0_9PLAT</name>
<keyword evidence="3" id="KW-1185">Reference proteome</keyword>
<dbReference type="AlphaFoldDB" id="A0A3S5BCW0"/>
<gene>
    <name evidence="2" type="ORF">PXEA_LOCUS36657</name>
</gene>
<proteinExistence type="predicted"/>
<evidence type="ECO:0000256" key="1">
    <source>
        <dbReference type="SAM" id="MobiDB-lite"/>
    </source>
</evidence>
<sequence>MSRLEPRLEQKLTNFFRFSFRAKQRPDDVLHNASMPKADSYSSNDAYEATLSKVCNELKLPESLAVRIRRDLLDAISADETGPDMEPKQVAILVYGVLDRHGLERDGALEESLVNVVISLIQQKARLQGQPMEKVAATNGANLEQKLTANSMDGHSLKDVADSEARIEEPSVKAVNNEAQWKGDGMVESKILESGRVEEVETHRTGDPLTMSSEYHTQQIVALTELGLSKIWIDELIAEVSKIPKFALTNLRLHKIIGSHLANHQITLNEKDELQLKNTLLEYRNQTHGPEHIGASEQNARTESLHQPRRSVIQLVSFENKEDENLEGEEADQTPSDESTMREMMNRTSSVNEKAREPVTALDTDNVKTSPTSLGNMGISGMAANDGLPNEKVSSKPSAPLSSQPAAQPAHPGVSGEKTEI</sequence>
<evidence type="ECO:0000313" key="2">
    <source>
        <dbReference type="EMBL" id="VEL43217.1"/>
    </source>
</evidence>
<accession>A0A3S5BCW0</accession>
<protein>
    <submittedName>
        <fullName evidence="2">Uncharacterized protein</fullName>
    </submittedName>
</protein>
<dbReference type="EMBL" id="CAAALY010279671">
    <property type="protein sequence ID" value="VEL43217.1"/>
    <property type="molecule type" value="Genomic_DNA"/>
</dbReference>
<reference evidence="2" key="1">
    <citation type="submission" date="2018-11" db="EMBL/GenBank/DDBJ databases">
        <authorList>
            <consortium name="Pathogen Informatics"/>
        </authorList>
    </citation>
    <scope>NUCLEOTIDE SEQUENCE</scope>
</reference>
<feature type="compositionally biased region" description="Low complexity" evidence="1">
    <location>
        <begin position="395"/>
        <end position="412"/>
    </location>
</feature>
<evidence type="ECO:0000313" key="3">
    <source>
        <dbReference type="Proteomes" id="UP000784294"/>
    </source>
</evidence>
<dbReference type="Proteomes" id="UP000784294">
    <property type="component" value="Unassembled WGS sequence"/>
</dbReference>
<comment type="caution">
    <text evidence="2">The sequence shown here is derived from an EMBL/GenBank/DDBJ whole genome shotgun (WGS) entry which is preliminary data.</text>
</comment>
<feature type="compositionally biased region" description="Acidic residues" evidence="1">
    <location>
        <begin position="321"/>
        <end position="332"/>
    </location>
</feature>